<dbReference type="InterPro" id="IPR029071">
    <property type="entry name" value="Ubiquitin-like_domsf"/>
</dbReference>
<protein>
    <recommendedName>
        <fullName evidence="1">Ubiquitin-like domain-containing protein</fullName>
    </recommendedName>
</protein>
<dbReference type="FunFam" id="3.10.20.90:FF:000160">
    <property type="entry name" value="Polyubiquitin-C"/>
    <property type="match status" value="1"/>
</dbReference>
<proteinExistence type="predicted"/>
<sequence length="184" mass="20886">MGHILDVVSSSDVIRSILMSCPDFNRLGMCRILSSISDGIENERNSLEGKTALKKSAGHFKDFRISHRTMSAARALLQDRLEEFKMQIFVKTLMGKTIALDVQETDTVDKVKDKILEKEGIPPDEQRLIFAGKQLKNGHRLTEYRIQKECTLHLVLRLKGGVIEIILYNVGQRKHTQATKLNLL</sequence>
<organism evidence="2 3">
    <name type="scientific">Oedothorax gibbosus</name>
    <dbReference type="NCBI Taxonomy" id="931172"/>
    <lineage>
        <taxon>Eukaryota</taxon>
        <taxon>Metazoa</taxon>
        <taxon>Ecdysozoa</taxon>
        <taxon>Arthropoda</taxon>
        <taxon>Chelicerata</taxon>
        <taxon>Arachnida</taxon>
        <taxon>Araneae</taxon>
        <taxon>Araneomorphae</taxon>
        <taxon>Entelegynae</taxon>
        <taxon>Araneoidea</taxon>
        <taxon>Linyphiidae</taxon>
        <taxon>Erigoninae</taxon>
        <taxon>Oedothorax</taxon>
    </lineage>
</organism>
<name>A0AAV6UXL5_9ARAC</name>
<feature type="domain" description="Ubiquitin-like" evidence="1">
    <location>
        <begin position="86"/>
        <end position="161"/>
    </location>
</feature>
<dbReference type="PANTHER" id="PTHR10666">
    <property type="entry name" value="UBIQUITIN"/>
    <property type="match status" value="1"/>
</dbReference>
<dbReference type="PRINTS" id="PR00348">
    <property type="entry name" value="UBIQUITIN"/>
</dbReference>
<dbReference type="PROSITE" id="PS50053">
    <property type="entry name" value="UBIQUITIN_2"/>
    <property type="match status" value="1"/>
</dbReference>
<accession>A0AAV6UXL5</accession>
<dbReference type="EMBL" id="JAFNEN010000220">
    <property type="protein sequence ID" value="KAG8189132.1"/>
    <property type="molecule type" value="Genomic_DNA"/>
</dbReference>
<evidence type="ECO:0000259" key="1">
    <source>
        <dbReference type="PROSITE" id="PS50053"/>
    </source>
</evidence>
<gene>
    <name evidence="2" type="ORF">JTE90_018426</name>
</gene>
<dbReference type="SMART" id="SM00213">
    <property type="entry name" value="UBQ"/>
    <property type="match status" value="1"/>
</dbReference>
<dbReference type="InterPro" id="IPR019956">
    <property type="entry name" value="Ubiquitin_dom"/>
</dbReference>
<dbReference type="Proteomes" id="UP000827092">
    <property type="component" value="Unassembled WGS sequence"/>
</dbReference>
<dbReference type="InterPro" id="IPR050158">
    <property type="entry name" value="Ubiquitin_ubiquitin-like"/>
</dbReference>
<dbReference type="Pfam" id="PF00240">
    <property type="entry name" value="ubiquitin"/>
    <property type="match status" value="1"/>
</dbReference>
<evidence type="ECO:0000313" key="2">
    <source>
        <dbReference type="EMBL" id="KAG8189132.1"/>
    </source>
</evidence>
<reference evidence="2 3" key="1">
    <citation type="journal article" date="2022" name="Nat. Ecol. Evol.">
        <title>A masculinizing supergene underlies an exaggerated male reproductive morph in a spider.</title>
        <authorList>
            <person name="Hendrickx F."/>
            <person name="De Corte Z."/>
            <person name="Sonet G."/>
            <person name="Van Belleghem S.M."/>
            <person name="Kostlbacher S."/>
            <person name="Vangestel C."/>
        </authorList>
    </citation>
    <scope>NUCLEOTIDE SEQUENCE [LARGE SCALE GENOMIC DNA]</scope>
    <source>
        <strain evidence="2">W744_W776</strain>
    </source>
</reference>
<comment type="caution">
    <text evidence="2">The sequence shown here is derived from an EMBL/GenBank/DDBJ whole genome shotgun (WGS) entry which is preliminary data.</text>
</comment>
<dbReference type="InterPro" id="IPR000626">
    <property type="entry name" value="Ubiquitin-like_dom"/>
</dbReference>
<evidence type="ECO:0000313" key="3">
    <source>
        <dbReference type="Proteomes" id="UP000827092"/>
    </source>
</evidence>
<dbReference type="Gene3D" id="3.10.20.90">
    <property type="entry name" value="Phosphatidylinositol 3-kinase Catalytic Subunit, Chain A, domain 1"/>
    <property type="match status" value="1"/>
</dbReference>
<keyword evidence="3" id="KW-1185">Reference proteome</keyword>
<dbReference type="AlphaFoldDB" id="A0AAV6UXL5"/>
<dbReference type="SUPFAM" id="SSF54236">
    <property type="entry name" value="Ubiquitin-like"/>
    <property type="match status" value="1"/>
</dbReference>